<dbReference type="AlphaFoldDB" id="A0AA35JR27"/>
<reference evidence="1" key="1">
    <citation type="submission" date="2022-12" db="EMBL/GenBank/DDBJ databases">
        <authorList>
            <person name="Alioto T."/>
            <person name="Alioto T."/>
            <person name="Gomez Garrido J."/>
        </authorList>
    </citation>
    <scope>NUCLEOTIDE SEQUENCE</scope>
</reference>
<evidence type="ECO:0000313" key="2">
    <source>
        <dbReference type="Proteomes" id="UP001178461"/>
    </source>
</evidence>
<protein>
    <submittedName>
        <fullName evidence="1">Uncharacterized protein</fullName>
    </submittedName>
</protein>
<name>A0AA35JR27_9SAUR</name>
<evidence type="ECO:0000313" key="1">
    <source>
        <dbReference type="EMBL" id="CAI5763699.1"/>
    </source>
</evidence>
<dbReference type="EMBL" id="OX395126">
    <property type="protein sequence ID" value="CAI5763699.1"/>
    <property type="molecule type" value="Genomic_DNA"/>
</dbReference>
<organism evidence="1 2">
    <name type="scientific">Podarcis lilfordi</name>
    <name type="common">Lilford's wall lizard</name>
    <dbReference type="NCBI Taxonomy" id="74358"/>
    <lineage>
        <taxon>Eukaryota</taxon>
        <taxon>Metazoa</taxon>
        <taxon>Chordata</taxon>
        <taxon>Craniata</taxon>
        <taxon>Vertebrata</taxon>
        <taxon>Euteleostomi</taxon>
        <taxon>Lepidosauria</taxon>
        <taxon>Squamata</taxon>
        <taxon>Bifurcata</taxon>
        <taxon>Unidentata</taxon>
        <taxon>Episquamata</taxon>
        <taxon>Laterata</taxon>
        <taxon>Lacertibaenia</taxon>
        <taxon>Lacertidae</taxon>
        <taxon>Podarcis</taxon>
    </lineage>
</organism>
<dbReference type="Proteomes" id="UP001178461">
    <property type="component" value="Chromosome 1"/>
</dbReference>
<keyword evidence="2" id="KW-1185">Reference proteome</keyword>
<sequence length="152" mass="17105">MLLSMIRSIDNPQQHLRLRNMPMCLFESTFPPSSVLLPRCGHTQTQHSGPSSQVNRGLGLNQTFIQILLYLWHTLYFPAFLSRAMAKHPRLFWQLVPGHSQASCLDQPCLLAKPVMDLAGEVEEKGLTPQKDTQGPPPSELRQGSCFGRLKL</sequence>
<accession>A0AA35JR27</accession>
<proteinExistence type="predicted"/>
<gene>
    <name evidence="1" type="ORF">PODLI_1B012662</name>
</gene>